<sequence length="367" mass="42612">MKTALRMIIVDDERIIRETIRSLINWKALDVEIVGTCKDGIEAYNAILDEYPDIVLTDIKMPGFSGLELIENIKKIDGDIEFIILTGYEEFAFAKTAMRFGIRHYLLKPCNEKQIVEAVKEIQKSISKRNSDWKLRSDEIYDIYKNDMTGDSTVSSMEKLLNRIPEADLQSRKKIFIDMGKILETVTDKEFLVFLLSGLLIKYADRRDMAYSPMQIMDYVMELKRMNTTDEILSSFLKTLPVIFPPMLTGTRSVADFISKLIAFVETHIDEQSLSLKYISEHYLFMNVDYVSKQFVKQTGYRFSDFLNRKRVEKAKQLLTVQADVQISDVAEKIGFGNNPQYFYLIFKKYTGMTPMAYINSWKNKMA</sequence>
<evidence type="ECO:0000259" key="10">
    <source>
        <dbReference type="PROSITE" id="PS50110"/>
    </source>
</evidence>
<comment type="subcellular location">
    <subcellularLocation>
        <location evidence="1">Cytoplasm</location>
    </subcellularLocation>
</comment>
<dbReference type="GO" id="GO:0005737">
    <property type="term" value="C:cytoplasm"/>
    <property type="evidence" value="ECO:0007669"/>
    <property type="project" value="UniProtKB-SubCell"/>
</dbReference>
<keyword evidence="7" id="KW-0804">Transcription</keyword>
<dbReference type="Proteomes" id="UP000671908">
    <property type="component" value="Chromosome"/>
</dbReference>
<organism evidence="11 12">
    <name type="scientific">Treponema parvum</name>
    <dbReference type="NCBI Taxonomy" id="138851"/>
    <lineage>
        <taxon>Bacteria</taxon>
        <taxon>Pseudomonadati</taxon>
        <taxon>Spirochaetota</taxon>
        <taxon>Spirochaetia</taxon>
        <taxon>Spirochaetales</taxon>
        <taxon>Treponemataceae</taxon>
        <taxon>Treponema</taxon>
    </lineage>
</organism>
<evidence type="ECO:0000256" key="5">
    <source>
        <dbReference type="ARBA" id="ARBA00023015"/>
    </source>
</evidence>
<keyword evidence="3 8" id="KW-0597">Phosphoprotein</keyword>
<feature type="modified residue" description="4-aspartylphosphate" evidence="8">
    <location>
        <position position="58"/>
    </location>
</feature>
<gene>
    <name evidence="11" type="ORF">HRQ91_05810</name>
</gene>
<evidence type="ECO:0000256" key="1">
    <source>
        <dbReference type="ARBA" id="ARBA00004496"/>
    </source>
</evidence>
<protein>
    <submittedName>
        <fullName evidence="11">Response regulator</fullName>
    </submittedName>
</protein>
<evidence type="ECO:0000256" key="7">
    <source>
        <dbReference type="ARBA" id="ARBA00023163"/>
    </source>
</evidence>
<keyword evidence="12" id="KW-1185">Reference proteome</keyword>
<name>A0A975IEK7_9SPIR</name>
<keyword evidence="2" id="KW-0963">Cytoplasm</keyword>
<dbReference type="KEGG" id="tpav:HRQ91_05810"/>
<dbReference type="InterPro" id="IPR001789">
    <property type="entry name" value="Sig_transdc_resp-reg_receiver"/>
</dbReference>
<dbReference type="PANTHER" id="PTHR42713">
    <property type="entry name" value="HISTIDINE KINASE-RELATED"/>
    <property type="match status" value="1"/>
</dbReference>
<feature type="domain" description="Response regulatory" evidence="10">
    <location>
        <begin position="6"/>
        <end position="123"/>
    </location>
</feature>
<evidence type="ECO:0000256" key="6">
    <source>
        <dbReference type="ARBA" id="ARBA00023125"/>
    </source>
</evidence>
<dbReference type="RefSeq" id="WP_210120675.1">
    <property type="nucleotide sequence ID" value="NZ_CP054142.1"/>
</dbReference>
<evidence type="ECO:0000313" key="12">
    <source>
        <dbReference type="Proteomes" id="UP000671908"/>
    </source>
</evidence>
<dbReference type="Pfam" id="PF00072">
    <property type="entry name" value="Response_reg"/>
    <property type="match status" value="1"/>
</dbReference>
<evidence type="ECO:0000256" key="3">
    <source>
        <dbReference type="ARBA" id="ARBA00022553"/>
    </source>
</evidence>
<dbReference type="EMBL" id="CP054142">
    <property type="protein sequence ID" value="QTQ14008.1"/>
    <property type="molecule type" value="Genomic_DNA"/>
</dbReference>
<dbReference type="InterPro" id="IPR051552">
    <property type="entry name" value="HptR"/>
</dbReference>
<dbReference type="GO" id="GO:0043565">
    <property type="term" value="F:sequence-specific DNA binding"/>
    <property type="evidence" value="ECO:0007669"/>
    <property type="project" value="InterPro"/>
</dbReference>
<dbReference type="GO" id="GO:0003700">
    <property type="term" value="F:DNA-binding transcription factor activity"/>
    <property type="evidence" value="ECO:0007669"/>
    <property type="project" value="InterPro"/>
</dbReference>
<evidence type="ECO:0000256" key="4">
    <source>
        <dbReference type="ARBA" id="ARBA00023012"/>
    </source>
</evidence>
<dbReference type="InterPro" id="IPR018060">
    <property type="entry name" value="HTH_AraC"/>
</dbReference>
<dbReference type="SUPFAM" id="SSF46689">
    <property type="entry name" value="Homeodomain-like"/>
    <property type="match status" value="1"/>
</dbReference>
<evidence type="ECO:0000313" key="11">
    <source>
        <dbReference type="EMBL" id="QTQ14008.1"/>
    </source>
</evidence>
<dbReference type="CDD" id="cd17536">
    <property type="entry name" value="REC_YesN-like"/>
    <property type="match status" value="1"/>
</dbReference>
<keyword evidence="5" id="KW-0805">Transcription regulation</keyword>
<dbReference type="SUPFAM" id="SSF52172">
    <property type="entry name" value="CheY-like"/>
    <property type="match status" value="1"/>
</dbReference>
<proteinExistence type="predicted"/>
<dbReference type="PANTHER" id="PTHR42713:SF3">
    <property type="entry name" value="TRANSCRIPTIONAL REGULATORY PROTEIN HPTR"/>
    <property type="match status" value="1"/>
</dbReference>
<dbReference type="Gene3D" id="3.40.50.2300">
    <property type="match status" value="1"/>
</dbReference>
<dbReference type="Pfam" id="PF12833">
    <property type="entry name" value="HTH_18"/>
    <property type="match status" value="1"/>
</dbReference>
<feature type="domain" description="HTH araC/xylS-type" evidence="9">
    <location>
        <begin position="259"/>
        <end position="361"/>
    </location>
</feature>
<dbReference type="PROSITE" id="PS50110">
    <property type="entry name" value="RESPONSE_REGULATORY"/>
    <property type="match status" value="1"/>
</dbReference>
<accession>A0A975IEK7</accession>
<dbReference type="SMART" id="SM00448">
    <property type="entry name" value="REC"/>
    <property type="match status" value="1"/>
</dbReference>
<dbReference type="GO" id="GO:0000160">
    <property type="term" value="P:phosphorelay signal transduction system"/>
    <property type="evidence" value="ECO:0007669"/>
    <property type="project" value="UniProtKB-KW"/>
</dbReference>
<dbReference type="AlphaFoldDB" id="A0A975IEK7"/>
<dbReference type="SMART" id="SM00342">
    <property type="entry name" value="HTH_ARAC"/>
    <property type="match status" value="1"/>
</dbReference>
<keyword evidence="4" id="KW-0902">Two-component regulatory system</keyword>
<dbReference type="InterPro" id="IPR009057">
    <property type="entry name" value="Homeodomain-like_sf"/>
</dbReference>
<reference evidence="11 12" key="1">
    <citation type="journal article" date="2021" name="Microbiol. Resour. Announc.">
        <title>Complete Genome Sequences of Three Human Oral Treponema parvum Isolates.</title>
        <authorList>
            <person name="Zeng H."/>
            <person name="Watt R.M."/>
        </authorList>
    </citation>
    <scope>NUCLEOTIDE SEQUENCE [LARGE SCALE GENOMIC DNA]</scope>
    <source>
        <strain evidence="11 12">ATCC 700770</strain>
    </source>
</reference>
<evidence type="ECO:0000256" key="2">
    <source>
        <dbReference type="ARBA" id="ARBA00022490"/>
    </source>
</evidence>
<keyword evidence="6" id="KW-0238">DNA-binding</keyword>
<dbReference type="InterPro" id="IPR011006">
    <property type="entry name" value="CheY-like_superfamily"/>
</dbReference>
<dbReference type="Gene3D" id="1.10.10.60">
    <property type="entry name" value="Homeodomain-like"/>
    <property type="match status" value="2"/>
</dbReference>
<evidence type="ECO:0000256" key="8">
    <source>
        <dbReference type="PROSITE-ProRule" id="PRU00169"/>
    </source>
</evidence>
<dbReference type="PROSITE" id="PS01124">
    <property type="entry name" value="HTH_ARAC_FAMILY_2"/>
    <property type="match status" value="1"/>
</dbReference>
<evidence type="ECO:0000259" key="9">
    <source>
        <dbReference type="PROSITE" id="PS01124"/>
    </source>
</evidence>